<dbReference type="GO" id="GO:0016787">
    <property type="term" value="F:hydrolase activity"/>
    <property type="evidence" value="ECO:0007669"/>
    <property type="project" value="UniProtKB-KW"/>
</dbReference>
<dbReference type="Gene3D" id="3.40.710.10">
    <property type="entry name" value="DD-peptidase/beta-lactamase superfamily"/>
    <property type="match status" value="1"/>
</dbReference>
<evidence type="ECO:0000313" key="4">
    <source>
        <dbReference type="Proteomes" id="UP000094094"/>
    </source>
</evidence>
<sequence length="388" mass="41491">MRHRPAALRRLTVTGVALAAITAGVCVPAVTASAVSPQRTTPAASFDPAPIRDLLTRLPDPVVAGALVRVAGHGRAMPWTGTAGEVSRDAHFRIGSVTKIFTSTVVLQLAAERRIAIDAPVRRYLPDLIPTAYGTVTVRELLDHTSGLPAPAGIPGPADGPGWWRKGVSPQDVVRNAFAAAESQEGRQPPTPERVQQYNGVNTFVAGLLVEKVTGRTFRDEVTRRIIQPLGLRNTSLPSPDDMSIPTPHARVYIGSDEVTEQSPWAWAEGGMISTAADLDRFMTALFRGRLLPPAQQKLVFTVPDVSSAPTNTNCINKTSCFSAGGLMRVTLDNGVTVWGKTGSLPGWTNGVFTTRDLKRRVAYSLNPTGAASERPYVMAVLNSAFAM</sequence>
<dbReference type="PANTHER" id="PTHR46825">
    <property type="entry name" value="D-ALANYL-D-ALANINE-CARBOXYPEPTIDASE/ENDOPEPTIDASE AMPH"/>
    <property type="match status" value="1"/>
</dbReference>
<protein>
    <submittedName>
        <fullName evidence="3">Serine hydrolase</fullName>
    </submittedName>
</protein>
<dbReference type="OrthoDB" id="5177574at2"/>
<dbReference type="InterPro" id="IPR012338">
    <property type="entry name" value="Beta-lactam/transpept-like"/>
</dbReference>
<name>A0A1D7VMR0_9ACTN</name>
<dbReference type="EMBL" id="CP017157">
    <property type="protein sequence ID" value="AOP48037.1"/>
    <property type="molecule type" value="Genomic_DNA"/>
</dbReference>
<feature type="chain" id="PRO_5039243646" evidence="1">
    <location>
        <begin position="20"/>
        <end position="388"/>
    </location>
</feature>
<gene>
    <name evidence="3" type="ORF">SL103_18995</name>
</gene>
<dbReference type="InterPro" id="IPR001466">
    <property type="entry name" value="Beta-lactam-related"/>
</dbReference>
<feature type="domain" description="Beta-lactamase-related" evidence="2">
    <location>
        <begin position="62"/>
        <end position="371"/>
    </location>
</feature>
<organism evidence="3 4">
    <name type="scientific">Streptomyces lydicus</name>
    <dbReference type="NCBI Taxonomy" id="47763"/>
    <lineage>
        <taxon>Bacteria</taxon>
        <taxon>Bacillati</taxon>
        <taxon>Actinomycetota</taxon>
        <taxon>Actinomycetes</taxon>
        <taxon>Kitasatosporales</taxon>
        <taxon>Streptomycetaceae</taxon>
        <taxon>Streptomyces</taxon>
    </lineage>
</organism>
<dbReference type="SUPFAM" id="SSF56601">
    <property type="entry name" value="beta-lactamase/transpeptidase-like"/>
    <property type="match status" value="1"/>
</dbReference>
<keyword evidence="3" id="KW-0378">Hydrolase</keyword>
<evidence type="ECO:0000259" key="2">
    <source>
        <dbReference type="Pfam" id="PF00144"/>
    </source>
</evidence>
<feature type="signal peptide" evidence="1">
    <location>
        <begin position="1"/>
        <end position="19"/>
    </location>
</feature>
<keyword evidence="4" id="KW-1185">Reference proteome</keyword>
<dbReference type="InterPro" id="IPR050491">
    <property type="entry name" value="AmpC-like"/>
</dbReference>
<accession>A0A1D7VMR0</accession>
<reference evidence="3 4" key="1">
    <citation type="submission" date="2016-09" db="EMBL/GenBank/DDBJ databases">
        <title>Complete genome sequencing of Streptomyces lydicus 103 and metabolic pathways analysis of antibiotic biosynthesis.</title>
        <authorList>
            <person name="Jia N."/>
            <person name="Ding M.-Z."/>
            <person name="Gao F."/>
            <person name="Yuan Y.-J."/>
        </authorList>
    </citation>
    <scope>NUCLEOTIDE SEQUENCE [LARGE SCALE GENOMIC DNA]</scope>
    <source>
        <strain evidence="3 4">103</strain>
    </source>
</reference>
<proteinExistence type="predicted"/>
<evidence type="ECO:0000313" key="3">
    <source>
        <dbReference type="EMBL" id="AOP48037.1"/>
    </source>
</evidence>
<dbReference type="Proteomes" id="UP000094094">
    <property type="component" value="Chromosome"/>
</dbReference>
<dbReference type="RefSeq" id="WP_069570173.1">
    <property type="nucleotide sequence ID" value="NZ_CP017157.1"/>
</dbReference>
<dbReference type="KEGG" id="slc:SL103_18995"/>
<dbReference type="AlphaFoldDB" id="A0A1D7VMR0"/>
<dbReference type="PANTHER" id="PTHR46825:SF7">
    <property type="entry name" value="D-ALANYL-D-ALANINE CARBOXYPEPTIDASE"/>
    <property type="match status" value="1"/>
</dbReference>
<dbReference type="Pfam" id="PF00144">
    <property type="entry name" value="Beta-lactamase"/>
    <property type="match status" value="1"/>
</dbReference>
<keyword evidence="1" id="KW-0732">Signal</keyword>
<evidence type="ECO:0000256" key="1">
    <source>
        <dbReference type="SAM" id="SignalP"/>
    </source>
</evidence>